<comment type="caution">
    <text evidence="4">The sequence shown here is derived from an EMBL/GenBank/DDBJ whole genome shotgun (WGS) entry which is preliminary data.</text>
</comment>
<sequence>MRHLARRLGRLEELMEKLAERSALGSSTGLSTQQSPGFSYVGMDELEHPHAPTTRGPVRPGIPTVSSSHDTASSLISSTTHETNMDLAGDLSLAETLYKLFPSQSDVNAILEASVGPLYVTILFHRQADVAEGNSEPPETVGAMPSPSSRPTLLAKRLLQLVICMQQLSPRFNRPLPSVRASILRTMEEIVDGVNKFISANRVVSTLEGLECLLLLGYWQQNAGNPRKA</sequence>
<dbReference type="OrthoDB" id="5392779at2759"/>
<gene>
    <name evidence="4" type="ORF">FBEOM_13885</name>
</gene>
<protein>
    <submittedName>
        <fullName evidence="4">C6 zinc finger domain protein</fullName>
    </submittedName>
</protein>
<dbReference type="Proteomes" id="UP000730481">
    <property type="component" value="Unassembled WGS sequence"/>
</dbReference>
<reference evidence="4" key="1">
    <citation type="journal article" date="2017" name="Mycologia">
        <title>Fusarium algeriense, sp. nov., a novel toxigenic crown rot pathogen of durum wheat from Algeria is nested in the Fusarium burgessii species complex.</title>
        <authorList>
            <person name="Laraba I."/>
            <person name="Keddad A."/>
            <person name="Boureghda H."/>
            <person name="Abdallah N."/>
            <person name="Vaughan M.M."/>
            <person name="Proctor R.H."/>
            <person name="Busman M."/>
            <person name="O'Donnell K."/>
        </authorList>
    </citation>
    <scope>NUCLEOTIDE SEQUENCE</scope>
    <source>
        <strain evidence="4">NRRL 25174</strain>
    </source>
</reference>
<keyword evidence="1" id="KW-0805">Transcription regulation</keyword>
<keyword evidence="5" id="KW-1185">Reference proteome</keyword>
<evidence type="ECO:0000256" key="3">
    <source>
        <dbReference type="ARBA" id="ARBA00023242"/>
    </source>
</evidence>
<evidence type="ECO:0000256" key="1">
    <source>
        <dbReference type="ARBA" id="ARBA00023015"/>
    </source>
</evidence>
<reference evidence="4" key="2">
    <citation type="submission" date="2020-02" db="EMBL/GenBank/DDBJ databases">
        <title>Identification and distribution of gene clusters putatively required for synthesis of sphingolipid metabolism inhibitors in phylogenetically diverse species of the filamentous fungus Fusarium.</title>
        <authorList>
            <person name="Kim H.-S."/>
            <person name="Busman M."/>
            <person name="Brown D.W."/>
            <person name="Divon H."/>
            <person name="Uhlig S."/>
            <person name="Proctor R.H."/>
        </authorList>
    </citation>
    <scope>NUCLEOTIDE SEQUENCE</scope>
    <source>
        <strain evidence="4">NRRL 25174</strain>
    </source>
</reference>
<keyword evidence="3" id="KW-0539">Nucleus</keyword>
<evidence type="ECO:0000313" key="5">
    <source>
        <dbReference type="Proteomes" id="UP000730481"/>
    </source>
</evidence>
<proteinExistence type="predicted"/>
<dbReference type="PANTHER" id="PTHR47840">
    <property type="entry name" value="ZN(II)2CYS6 TRANSCRIPTION FACTOR (EUROFUNG)-RELATED"/>
    <property type="match status" value="1"/>
</dbReference>
<name>A0A9P5DMV4_9HYPO</name>
<dbReference type="AlphaFoldDB" id="A0A9P5DMV4"/>
<keyword evidence="2" id="KW-0804">Transcription</keyword>
<dbReference type="EMBL" id="PVQB02001102">
    <property type="protein sequence ID" value="KAF4332321.1"/>
    <property type="molecule type" value="Genomic_DNA"/>
</dbReference>
<accession>A0A9P5DMV4</accession>
<organism evidence="4 5">
    <name type="scientific">Fusarium beomiforme</name>
    <dbReference type="NCBI Taxonomy" id="44412"/>
    <lineage>
        <taxon>Eukaryota</taxon>
        <taxon>Fungi</taxon>
        <taxon>Dikarya</taxon>
        <taxon>Ascomycota</taxon>
        <taxon>Pezizomycotina</taxon>
        <taxon>Sordariomycetes</taxon>
        <taxon>Hypocreomycetidae</taxon>
        <taxon>Hypocreales</taxon>
        <taxon>Nectriaceae</taxon>
        <taxon>Fusarium</taxon>
        <taxon>Fusarium burgessii species complex</taxon>
    </lineage>
</organism>
<evidence type="ECO:0000256" key="2">
    <source>
        <dbReference type="ARBA" id="ARBA00023163"/>
    </source>
</evidence>
<evidence type="ECO:0000313" key="4">
    <source>
        <dbReference type="EMBL" id="KAF4332321.1"/>
    </source>
</evidence>
<dbReference type="PANTHER" id="PTHR47840:SF1">
    <property type="entry name" value="ZN(II)2CYS6 TRANSCRIPTION FACTOR (EUROFUNG)"/>
    <property type="match status" value="1"/>
</dbReference>